<dbReference type="InterPro" id="IPR005467">
    <property type="entry name" value="His_kinase_dom"/>
</dbReference>
<dbReference type="SUPFAM" id="SSF55874">
    <property type="entry name" value="ATPase domain of HSP90 chaperone/DNA topoisomerase II/histidine kinase"/>
    <property type="match status" value="1"/>
</dbReference>
<keyword evidence="6" id="KW-0418">Kinase</keyword>
<evidence type="ECO:0000256" key="5">
    <source>
        <dbReference type="ARBA" id="ARBA00022741"/>
    </source>
</evidence>
<dbReference type="PANTHER" id="PTHR43065">
    <property type="entry name" value="SENSOR HISTIDINE KINASE"/>
    <property type="match status" value="1"/>
</dbReference>
<gene>
    <name evidence="9" type="ORF">C0V70_01820</name>
</gene>
<keyword evidence="7" id="KW-0067">ATP-binding</keyword>
<dbReference type="InterPro" id="IPR003661">
    <property type="entry name" value="HisK_dim/P_dom"/>
</dbReference>
<evidence type="ECO:0000256" key="2">
    <source>
        <dbReference type="ARBA" id="ARBA00012438"/>
    </source>
</evidence>
<dbReference type="RefSeq" id="WP_102242157.1">
    <property type="nucleotide sequence ID" value="NZ_CP025704.1"/>
</dbReference>
<organism evidence="9 10">
    <name type="scientific">Bacteriovorax stolpii</name>
    <name type="common">Bdellovibrio stolpii</name>
    <dbReference type="NCBI Taxonomy" id="960"/>
    <lineage>
        <taxon>Bacteria</taxon>
        <taxon>Pseudomonadati</taxon>
        <taxon>Bdellovibrionota</taxon>
        <taxon>Bacteriovoracia</taxon>
        <taxon>Bacteriovoracales</taxon>
        <taxon>Bacteriovoracaceae</taxon>
        <taxon>Bacteriovorax</taxon>
    </lineage>
</organism>
<proteinExistence type="predicted"/>
<dbReference type="GO" id="GO:0000155">
    <property type="term" value="F:phosphorelay sensor kinase activity"/>
    <property type="evidence" value="ECO:0007669"/>
    <property type="project" value="InterPro"/>
</dbReference>
<protein>
    <recommendedName>
        <fullName evidence="2">histidine kinase</fullName>
        <ecNumber evidence="2">2.7.13.3</ecNumber>
    </recommendedName>
</protein>
<dbReference type="InterPro" id="IPR003594">
    <property type="entry name" value="HATPase_dom"/>
</dbReference>
<reference evidence="9 10" key="1">
    <citation type="submission" date="2018-01" db="EMBL/GenBank/DDBJ databases">
        <title>Complete genome sequence of Bacteriovorax stolpii DSM12778.</title>
        <authorList>
            <person name="Tang B."/>
            <person name="Chang J."/>
        </authorList>
    </citation>
    <scope>NUCLEOTIDE SEQUENCE [LARGE SCALE GENOMIC DNA]</scope>
    <source>
        <strain evidence="9 10">DSM 12778</strain>
    </source>
</reference>
<keyword evidence="8" id="KW-0902">Two-component regulatory system</keyword>
<dbReference type="Pfam" id="PF02518">
    <property type="entry name" value="HATPase_c"/>
    <property type="match status" value="1"/>
</dbReference>
<dbReference type="InterPro" id="IPR036890">
    <property type="entry name" value="HATPase_C_sf"/>
</dbReference>
<evidence type="ECO:0000313" key="9">
    <source>
        <dbReference type="EMBL" id="AUN96862.1"/>
    </source>
</evidence>
<keyword evidence="5" id="KW-0547">Nucleotide-binding</keyword>
<name>A0A2K9NMZ1_BACTC</name>
<evidence type="ECO:0000256" key="4">
    <source>
        <dbReference type="ARBA" id="ARBA00022679"/>
    </source>
</evidence>
<dbReference type="Gene3D" id="1.10.287.130">
    <property type="match status" value="1"/>
</dbReference>
<dbReference type="Pfam" id="PF00512">
    <property type="entry name" value="HisKA"/>
    <property type="match status" value="1"/>
</dbReference>
<dbReference type="GO" id="GO:0005524">
    <property type="term" value="F:ATP binding"/>
    <property type="evidence" value="ECO:0007669"/>
    <property type="project" value="UniProtKB-KW"/>
</dbReference>
<keyword evidence="10" id="KW-1185">Reference proteome</keyword>
<dbReference type="Proteomes" id="UP000235584">
    <property type="component" value="Chromosome"/>
</dbReference>
<dbReference type="KEGG" id="bsto:C0V70_01820"/>
<dbReference type="PROSITE" id="PS50109">
    <property type="entry name" value="HIS_KIN"/>
    <property type="match status" value="1"/>
</dbReference>
<dbReference type="AlphaFoldDB" id="A0A2K9NMZ1"/>
<dbReference type="CDD" id="cd00082">
    <property type="entry name" value="HisKA"/>
    <property type="match status" value="1"/>
</dbReference>
<dbReference type="SUPFAM" id="SSF47384">
    <property type="entry name" value="Homodimeric domain of signal transducing histidine kinase"/>
    <property type="match status" value="1"/>
</dbReference>
<evidence type="ECO:0000256" key="6">
    <source>
        <dbReference type="ARBA" id="ARBA00022777"/>
    </source>
</evidence>
<accession>A0A2K9NMZ1</accession>
<sequence length="433" mass="48931">MKIRLSKHSERAKAKYIIPFTYSLVGMGLFFSFYYYIKYQATTLAISCALASATACFIPVVKKITRSHLIMANYVVGIHFASVTFLALHTGGVKASAIWWLGTVPILASFLLNATFSVIWYIIVLLDIIIISYLGKHNMLPFNVLAGASIEKLMMTSLFLCTSLITVLCVLSDMLREKTSLEKEDLQKKSFLLSQFASLGKLSSGVAHEINNPLAVIQGSHLKISRMIESSAPIDKEALSRYMEMIDRNTKRIHDITTSMRTFSDKDENKKIAKIEMQSLLNSLIDMNAKKISQNQIKVSTYFYNEPLFFNGIYTEIFQAFYNILENSFDELKNIERERRLEILLEKNDGHINVFIKDNGRGIPKKNVDRIYDPFFTTKNVGEGKGLGLTYAQNVFSHNGGNLQLESAVEDGMTTFKVMLPSEALRRVKKKGP</sequence>
<evidence type="ECO:0000256" key="3">
    <source>
        <dbReference type="ARBA" id="ARBA00022553"/>
    </source>
</evidence>
<keyword evidence="4" id="KW-0808">Transferase</keyword>
<comment type="catalytic activity">
    <reaction evidence="1">
        <text>ATP + protein L-histidine = ADP + protein N-phospho-L-histidine.</text>
        <dbReference type="EC" id="2.7.13.3"/>
    </reaction>
</comment>
<evidence type="ECO:0000313" key="10">
    <source>
        <dbReference type="Proteomes" id="UP000235584"/>
    </source>
</evidence>
<dbReference type="Gene3D" id="3.30.565.10">
    <property type="entry name" value="Histidine kinase-like ATPase, C-terminal domain"/>
    <property type="match status" value="1"/>
</dbReference>
<dbReference type="SMART" id="SM00387">
    <property type="entry name" value="HATPase_c"/>
    <property type="match status" value="1"/>
</dbReference>
<evidence type="ECO:0000256" key="7">
    <source>
        <dbReference type="ARBA" id="ARBA00022840"/>
    </source>
</evidence>
<dbReference type="PRINTS" id="PR00344">
    <property type="entry name" value="BCTRLSENSOR"/>
</dbReference>
<dbReference type="InterPro" id="IPR004358">
    <property type="entry name" value="Sig_transdc_His_kin-like_C"/>
</dbReference>
<dbReference type="InterPro" id="IPR036097">
    <property type="entry name" value="HisK_dim/P_sf"/>
</dbReference>
<evidence type="ECO:0000256" key="1">
    <source>
        <dbReference type="ARBA" id="ARBA00000085"/>
    </source>
</evidence>
<dbReference type="EC" id="2.7.13.3" evidence="2"/>
<dbReference type="EMBL" id="CP025704">
    <property type="protein sequence ID" value="AUN96862.1"/>
    <property type="molecule type" value="Genomic_DNA"/>
</dbReference>
<dbReference type="PANTHER" id="PTHR43065:SF10">
    <property type="entry name" value="PEROXIDE STRESS-ACTIVATED HISTIDINE KINASE MAK3"/>
    <property type="match status" value="1"/>
</dbReference>
<evidence type="ECO:0000256" key="8">
    <source>
        <dbReference type="ARBA" id="ARBA00023012"/>
    </source>
</evidence>
<dbReference type="SMART" id="SM00388">
    <property type="entry name" value="HisKA"/>
    <property type="match status" value="1"/>
</dbReference>
<keyword evidence="3" id="KW-0597">Phosphoprotein</keyword>